<reference evidence="1 2" key="1">
    <citation type="journal article" date="2016" name="C (Basel)">
        <title>Selective Growth of and Electricity Production by Marine Exoelectrogenic Bacteria in Self-Aggregated Hydrogel of Microbially Reduced Graphene Oxide.</title>
        <authorList>
            <person name="Yoshida N."/>
            <person name="Goto Y."/>
            <person name="Miyata Y."/>
        </authorList>
    </citation>
    <scope>NUCLEOTIDE SEQUENCE [LARGE SCALE GENOMIC DNA]</scope>
    <source>
        <strain evidence="1 2">NIT-T3</strain>
    </source>
</reference>
<organism evidence="1 2">
    <name type="scientific">Desulfuromonas versatilis</name>
    <dbReference type="NCBI Taxonomy" id="2802975"/>
    <lineage>
        <taxon>Bacteria</taxon>
        <taxon>Pseudomonadati</taxon>
        <taxon>Thermodesulfobacteriota</taxon>
        <taxon>Desulfuromonadia</taxon>
        <taxon>Desulfuromonadales</taxon>
        <taxon>Desulfuromonadaceae</taxon>
        <taxon>Desulfuromonas</taxon>
    </lineage>
</organism>
<evidence type="ECO:0000313" key="2">
    <source>
        <dbReference type="Proteomes" id="UP001319827"/>
    </source>
</evidence>
<dbReference type="Proteomes" id="UP001319827">
    <property type="component" value="Chromosome"/>
</dbReference>
<keyword evidence="2" id="KW-1185">Reference proteome</keyword>
<sequence>MFFKLAKEVCYGRGNSKTQFTLVGSLVDRDIDDFASSAIVMPSPDQPLSRAEFCTRAKAIDYALFFLDPAEYELRASGTLFDAFAFLKPIIAIENPFFDYYFRKMGDIGYLCKDYEEMKSVVQELVNKPATDRYCRQQHNIARWIREFNNENQARKFAEIATGIWD</sequence>
<dbReference type="EMBL" id="AP024355">
    <property type="protein sequence ID" value="BCR04672.1"/>
    <property type="molecule type" value="Genomic_DNA"/>
</dbReference>
<gene>
    <name evidence="1" type="ORF">DESUT3_17410</name>
</gene>
<reference evidence="1 2" key="2">
    <citation type="journal article" date="2021" name="Int. J. Syst. Evol. Microbiol.">
        <title>Isolation and Polyphasic Characterization of Desulfuromonas versatilis sp. Nov., an Electrogenic Bacteria Capable of Versatile Metabolism Isolated from a Graphene Oxide-Reducing Enrichment Culture.</title>
        <authorList>
            <person name="Xie L."/>
            <person name="Yoshida N."/>
            <person name="Ishii S."/>
            <person name="Meng L."/>
        </authorList>
    </citation>
    <scope>NUCLEOTIDE SEQUENCE [LARGE SCALE GENOMIC DNA]</scope>
    <source>
        <strain evidence="1 2">NIT-T3</strain>
    </source>
</reference>
<proteinExistence type="predicted"/>
<name>A0ABM8HQY6_9BACT</name>
<accession>A0ABM8HQY6</accession>
<evidence type="ECO:0000313" key="1">
    <source>
        <dbReference type="EMBL" id="BCR04672.1"/>
    </source>
</evidence>
<protein>
    <submittedName>
        <fullName evidence="1">Uncharacterized protein</fullName>
    </submittedName>
</protein>